<keyword evidence="3" id="KW-0378">Hydrolase</keyword>
<evidence type="ECO:0000313" key="6">
    <source>
        <dbReference type="EMBL" id="RPD56618.1"/>
    </source>
</evidence>
<dbReference type="PRINTS" id="PR00792">
    <property type="entry name" value="PEPSIN"/>
</dbReference>
<protein>
    <submittedName>
        <fullName evidence="6">Acid protease</fullName>
    </submittedName>
</protein>
<dbReference type="AlphaFoldDB" id="A0A5C2S034"/>
<dbReference type="InterPro" id="IPR021109">
    <property type="entry name" value="Peptidase_aspartic_dom_sf"/>
</dbReference>
<proteinExistence type="inferred from homology"/>
<organism evidence="6 7">
    <name type="scientific">Lentinus tigrinus ALCF2SS1-6</name>
    <dbReference type="NCBI Taxonomy" id="1328759"/>
    <lineage>
        <taxon>Eukaryota</taxon>
        <taxon>Fungi</taxon>
        <taxon>Dikarya</taxon>
        <taxon>Basidiomycota</taxon>
        <taxon>Agaricomycotina</taxon>
        <taxon>Agaricomycetes</taxon>
        <taxon>Polyporales</taxon>
        <taxon>Polyporaceae</taxon>
        <taxon>Lentinus</taxon>
    </lineage>
</organism>
<dbReference type="InterPro" id="IPR001969">
    <property type="entry name" value="Aspartic_peptidase_AS"/>
</dbReference>
<feature type="signal peptide" evidence="4">
    <location>
        <begin position="1"/>
        <end position="23"/>
    </location>
</feature>
<feature type="chain" id="PRO_5022844061" evidence="4">
    <location>
        <begin position="24"/>
        <end position="397"/>
    </location>
</feature>
<dbReference type="CDD" id="cd05471">
    <property type="entry name" value="pepsin_like"/>
    <property type="match status" value="1"/>
</dbReference>
<dbReference type="InterPro" id="IPR001461">
    <property type="entry name" value="Aspartic_peptidase_A1"/>
</dbReference>
<dbReference type="PROSITE" id="PS00141">
    <property type="entry name" value="ASP_PROTEASE"/>
    <property type="match status" value="2"/>
</dbReference>
<dbReference type="Gene3D" id="2.40.70.10">
    <property type="entry name" value="Acid Proteases"/>
    <property type="match status" value="2"/>
</dbReference>
<evidence type="ECO:0000259" key="5">
    <source>
        <dbReference type="PROSITE" id="PS51767"/>
    </source>
</evidence>
<evidence type="ECO:0000313" key="7">
    <source>
        <dbReference type="Proteomes" id="UP000313359"/>
    </source>
</evidence>
<evidence type="ECO:0000256" key="4">
    <source>
        <dbReference type="SAM" id="SignalP"/>
    </source>
</evidence>
<name>A0A5C2S034_9APHY</name>
<dbReference type="InterPro" id="IPR034164">
    <property type="entry name" value="Pepsin-like_dom"/>
</dbReference>
<dbReference type="OrthoDB" id="660550at2759"/>
<evidence type="ECO:0000256" key="2">
    <source>
        <dbReference type="ARBA" id="ARBA00022750"/>
    </source>
</evidence>
<keyword evidence="3 6" id="KW-0645">Protease</keyword>
<keyword evidence="4" id="KW-0732">Signal</keyword>
<accession>A0A5C2S034</accession>
<dbReference type="PANTHER" id="PTHR47966:SF51">
    <property type="entry name" value="BETA-SITE APP-CLEAVING ENZYME, ISOFORM A-RELATED"/>
    <property type="match status" value="1"/>
</dbReference>
<dbReference type="SUPFAM" id="SSF50630">
    <property type="entry name" value="Acid proteases"/>
    <property type="match status" value="1"/>
</dbReference>
<reference evidence="6" key="1">
    <citation type="journal article" date="2018" name="Genome Biol. Evol.">
        <title>Genomics and development of Lentinus tigrinus, a white-rot wood-decaying mushroom with dimorphic fruiting bodies.</title>
        <authorList>
            <person name="Wu B."/>
            <person name="Xu Z."/>
            <person name="Knudson A."/>
            <person name="Carlson A."/>
            <person name="Chen N."/>
            <person name="Kovaka S."/>
            <person name="LaButti K."/>
            <person name="Lipzen A."/>
            <person name="Pennachio C."/>
            <person name="Riley R."/>
            <person name="Schakwitz W."/>
            <person name="Umezawa K."/>
            <person name="Ohm R.A."/>
            <person name="Grigoriev I.V."/>
            <person name="Nagy L.G."/>
            <person name="Gibbons J."/>
            <person name="Hibbett D."/>
        </authorList>
    </citation>
    <scope>NUCLEOTIDE SEQUENCE [LARGE SCALE GENOMIC DNA]</scope>
    <source>
        <strain evidence="6">ALCF2SS1-6</strain>
    </source>
</reference>
<dbReference type="Pfam" id="PF00026">
    <property type="entry name" value="Asp"/>
    <property type="match status" value="1"/>
</dbReference>
<keyword evidence="2 3" id="KW-0064">Aspartyl protease</keyword>
<evidence type="ECO:0000256" key="1">
    <source>
        <dbReference type="ARBA" id="ARBA00007447"/>
    </source>
</evidence>
<dbReference type="GO" id="GO:0004190">
    <property type="term" value="F:aspartic-type endopeptidase activity"/>
    <property type="evidence" value="ECO:0007669"/>
    <property type="project" value="UniProtKB-KW"/>
</dbReference>
<sequence>MLAKLRLLSLIVIALTLPLSIKASVVRKDATLISLPVAKRVNMTGTAKLLEIDQARARALRDRAEGKYDPSSKATVPATNVVVTYVTTIGVGQPPQEYHGNKRSITVSLLIDTGSSNTWIGASLANPYRPADSKAAHDTGNKVFVAYGSGAFSGIVIENQSIGDAFFSKGFDGYDGILGIGPTDLTCGTLIPATSECIPTVTDNAFAQGLISNKEVGIAYAPTTSLSDPNGELTFGGINEKRFSGPLRFVSITYGKDTPILNSTAGIVDTGTTLVLLATDALNVYKAATNATSDPTTGLLKIAPDQYSNLQSLFFHIGDETYEFTANAQIWPRALNTAIGGEPDAVYLIVNDLGALGGSGLDFINGMTFLERFYHVYDSENNKAGFATTDHTYDTTN</sequence>
<dbReference type="PANTHER" id="PTHR47966">
    <property type="entry name" value="BETA-SITE APP-CLEAVING ENZYME, ISOFORM A-RELATED"/>
    <property type="match status" value="1"/>
</dbReference>
<dbReference type="EMBL" id="ML122286">
    <property type="protein sequence ID" value="RPD56618.1"/>
    <property type="molecule type" value="Genomic_DNA"/>
</dbReference>
<dbReference type="GO" id="GO:0006508">
    <property type="term" value="P:proteolysis"/>
    <property type="evidence" value="ECO:0007669"/>
    <property type="project" value="UniProtKB-KW"/>
</dbReference>
<evidence type="ECO:0000256" key="3">
    <source>
        <dbReference type="RuleBase" id="RU000454"/>
    </source>
</evidence>
<dbReference type="InterPro" id="IPR033121">
    <property type="entry name" value="PEPTIDASE_A1"/>
</dbReference>
<dbReference type="Proteomes" id="UP000313359">
    <property type="component" value="Unassembled WGS sequence"/>
</dbReference>
<keyword evidence="7" id="KW-1185">Reference proteome</keyword>
<comment type="similarity">
    <text evidence="1 3">Belongs to the peptidase A1 family.</text>
</comment>
<dbReference type="STRING" id="1328759.A0A5C2S034"/>
<feature type="domain" description="Peptidase A1" evidence="5">
    <location>
        <begin position="85"/>
        <end position="387"/>
    </location>
</feature>
<dbReference type="PROSITE" id="PS51767">
    <property type="entry name" value="PEPTIDASE_A1"/>
    <property type="match status" value="1"/>
</dbReference>
<gene>
    <name evidence="6" type="ORF">L227DRAFT_602838</name>
</gene>